<sequence>MSTERDRGLGLVEVIVAVVLLGVVTSAVLAIVLQAQATTVNNRSRVAASNLAAREIDYVREQFMATDAGPLQVANAGTVVNPHSFGAAGTPLIVDGQSYTVKRSVAWNVTGTGSSACEGGSLVQHPTLNVRVEVTWPSMGQTKPVVNTTNLAPPKGAGLPTNRSYIAVKVLDADGQPNPGRSVTVFRTSGGESRMGTTDQSGCAVVQVSPNASGTSYSMRLGDAGYVDISGNSAPERLIGMVSQGQLNSSVDISYDRAASLRITLVGGGVLDADVAGSSVSLYQSEYTGSSAITAHTVSGVTTTISGLWPTEYGAFLGTTAPSTFSTVDIRPGVTAALEVPVTLGTFTLSAVPAGASVIAAPQTATSCTDPGARPVDPAAGALMPGTWVFFAQSDSFGCSPGPGPVQVTDGDNGDVPWMPSTLTITAAPEGGGPIWAVSNARVAGTCTVPEPATEAFLVGEAPTGTVALPAGDWYVFTTPAAGVGPAQGQPCASTGLVRVLYGTDTIFAWTGPSGEQP</sequence>
<keyword evidence="3" id="KW-1185">Reference proteome</keyword>
<evidence type="ECO:0000313" key="3">
    <source>
        <dbReference type="Proteomes" id="UP000602087"/>
    </source>
</evidence>
<protein>
    <recommendedName>
        <fullName evidence="4">Prepilin-type N-terminal cleavage/methylation domain-containing protein</fullName>
    </recommendedName>
</protein>
<dbReference type="AlphaFoldDB" id="A0A934I927"/>
<name>A0A934I927_9MICO</name>
<accession>A0A934I927</accession>
<dbReference type="EMBL" id="JAEINH010000007">
    <property type="protein sequence ID" value="MBI9115352.1"/>
    <property type="molecule type" value="Genomic_DNA"/>
</dbReference>
<keyword evidence="1" id="KW-0472">Membrane</keyword>
<dbReference type="Proteomes" id="UP000602087">
    <property type="component" value="Unassembled WGS sequence"/>
</dbReference>
<proteinExistence type="predicted"/>
<reference evidence="2" key="1">
    <citation type="submission" date="2020-12" db="EMBL/GenBank/DDBJ databases">
        <title>Sanguibacter suaedae sp. nov., isolated from Suaeda aralocaspica.</title>
        <authorList>
            <person name="Ma Q."/>
        </authorList>
    </citation>
    <scope>NUCLEOTIDE SEQUENCE</scope>
    <source>
        <strain evidence="2">YZGR15</strain>
    </source>
</reference>
<comment type="caution">
    <text evidence="2">The sequence shown here is derived from an EMBL/GenBank/DDBJ whole genome shotgun (WGS) entry which is preliminary data.</text>
</comment>
<evidence type="ECO:0000256" key="1">
    <source>
        <dbReference type="SAM" id="Phobius"/>
    </source>
</evidence>
<evidence type="ECO:0000313" key="2">
    <source>
        <dbReference type="EMBL" id="MBI9115352.1"/>
    </source>
</evidence>
<keyword evidence="1" id="KW-1133">Transmembrane helix</keyword>
<keyword evidence="1" id="KW-0812">Transmembrane</keyword>
<gene>
    <name evidence="2" type="ORF">JAV76_10065</name>
</gene>
<dbReference type="Pfam" id="PF07963">
    <property type="entry name" value="N_methyl"/>
    <property type="match status" value="1"/>
</dbReference>
<evidence type="ECO:0008006" key="4">
    <source>
        <dbReference type="Google" id="ProtNLM"/>
    </source>
</evidence>
<dbReference type="InterPro" id="IPR012902">
    <property type="entry name" value="N_methyl_site"/>
</dbReference>
<organism evidence="2 3">
    <name type="scientific">Sanguibacter suaedae</name>
    <dbReference type="NCBI Taxonomy" id="2795737"/>
    <lineage>
        <taxon>Bacteria</taxon>
        <taxon>Bacillati</taxon>
        <taxon>Actinomycetota</taxon>
        <taxon>Actinomycetes</taxon>
        <taxon>Micrococcales</taxon>
        <taxon>Sanguibacteraceae</taxon>
        <taxon>Sanguibacter</taxon>
    </lineage>
</organism>
<feature type="transmembrane region" description="Helical" evidence="1">
    <location>
        <begin position="12"/>
        <end position="33"/>
    </location>
</feature>
<dbReference type="RefSeq" id="WP_198733914.1">
    <property type="nucleotide sequence ID" value="NZ_JAEINH010000007.1"/>
</dbReference>